<dbReference type="GO" id="GO:0015648">
    <property type="term" value="F:lipid-linked peptidoglycan transporter activity"/>
    <property type="evidence" value="ECO:0007669"/>
    <property type="project" value="TreeGrafter"/>
</dbReference>
<comment type="subcellular location">
    <subcellularLocation>
        <location evidence="1">Membrane</location>
        <topology evidence="1">Multi-pass membrane protein</topology>
    </subcellularLocation>
</comment>
<sequence>MTPLLRKILGMNWLLVLTMLGLCIFGVYAIESAARHLPNGGGYYAERQKIWIIGGCVVFFITALVDYRWIRWLGIPMYLVGLALMIVAMLKGSEVHQLTFGGLSFQPTQLGIAGGIVLMGSLLQDLPRLNPFFKLPFVKVGIIAILAGIPFLVVVKMGDMGSALVWLPVTAVIMFAAGVPYRYLLTMAIVALGCLALAYYIVLPKESPRGASRIELYLAMMHDREVDINGDAYAPYWVSTAIGKAGWKGLGWNATSEQGSLHDKKYIPWKTAHNDFIFAVIGEEQGFRGSLLLLTGYALLLIQCLFIAFYSRDSSGRIIAGAVVALLFAHIYENIGMCVLMTPITGIPLPLVSYSGTFVLMCMFLLGLVQSVWVHRNVETITEEEDKPERRFL</sequence>
<reference evidence="7" key="1">
    <citation type="submission" date="2021-01" db="EMBL/GenBank/DDBJ databases">
        <title>Modified the classification status of verrucomicrobia.</title>
        <authorList>
            <person name="Feng X."/>
        </authorList>
    </citation>
    <scope>NUCLEOTIDE SEQUENCE</scope>
    <source>
        <strain evidence="7">5K15</strain>
    </source>
</reference>
<dbReference type="AlphaFoldDB" id="A0AAE2SBE3"/>
<dbReference type="EMBL" id="JAENIG010000003">
    <property type="protein sequence ID" value="MBK1854347.1"/>
    <property type="molecule type" value="Genomic_DNA"/>
</dbReference>
<dbReference type="Proteomes" id="UP000634206">
    <property type="component" value="Unassembled WGS sequence"/>
</dbReference>
<dbReference type="PANTHER" id="PTHR30474:SF1">
    <property type="entry name" value="PEPTIDOGLYCAN GLYCOSYLTRANSFERASE MRDB"/>
    <property type="match status" value="1"/>
</dbReference>
<feature type="transmembrane region" description="Helical" evidence="6">
    <location>
        <begin position="291"/>
        <end position="311"/>
    </location>
</feature>
<feature type="transmembrane region" description="Helical" evidence="6">
    <location>
        <begin position="160"/>
        <end position="177"/>
    </location>
</feature>
<dbReference type="RefSeq" id="WP_309488957.1">
    <property type="nucleotide sequence ID" value="NZ_JAENIG010000003.1"/>
</dbReference>
<feature type="transmembrane region" description="Helical" evidence="6">
    <location>
        <begin position="12"/>
        <end position="30"/>
    </location>
</feature>
<keyword evidence="3" id="KW-0133">Cell shape</keyword>
<keyword evidence="4 6" id="KW-1133">Transmembrane helix</keyword>
<dbReference type="GO" id="GO:0005886">
    <property type="term" value="C:plasma membrane"/>
    <property type="evidence" value="ECO:0007669"/>
    <property type="project" value="TreeGrafter"/>
</dbReference>
<feature type="transmembrane region" description="Helical" evidence="6">
    <location>
        <begin position="184"/>
        <end position="202"/>
    </location>
</feature>
<evidence type="ECO:0000256" key="1">
    <source>
        <dbReference type="ARBA" id="ARBA00004141"/>
    </source>
</evidence>
<feature type="transmembrane region" description="Helical" evidence="6">
    <location>
        <begin position="318"/>
        <end position="345"/>
    </location>
</feature>
<comment type="caution">
    <text evidence="7">The sequence shown here is derived from an EMBL/GenBank/DDBJ whole genome shotgun (WGS) entry which is preliminary data.</text>
</comment>
<accession>A0AAE2SBE3</accession>
<dbReference type="GO" id="GO:0008360">
    <property type="term" value="P:regulation of cell shape"/>
    <property type="evidence" value="ECO:0007669"/>
    <property type="project" value="UniProtKB-KW"/>
</dbReference>
<keyword evidence="5 6" id="KW-0472">Membrane</keyword>
<name>A0AAE2SBE3_9BACT</name>
<dbReference type="GO" id="GO:0032153">
    <property type="term" value="C:cell division site"/>
    <property type="evidence" value="ECO:0007669"/>
    <property type="project" value="TreeGrafter"/>
</dbReference>
<dbReference type="GO" id="GO:0051301">
    <property type="term" value="P:cell division"/>
    <property type="evidence" value="ECO:0007669"/>
    <property type="project" value="InterPro"/>
</dbReference>
<organism evidence="7 8">
    <name type="scientific">Oceaniferula flava</name>
    <dbReference type="NCBI Taxonomy" id="2800421"/>
    <lineage>
        <taxon>Bacteria</taxon>
        <taxon>Pseudomonadati</taxon>
        <taxon>Verrucomicrobiota</taxon>
        <taxon>Verrucomicrobiia</taxon>
        <taxon>Verrucomicrobiales</taxon>
        <taxon>Verrucomicrobiaceae</taxon>
        <taxon>Oceaniferula</taxon>
    </lineage>
</organism>
<gene>
    <name evidence="7" type="ORF">JIN83_05225</name>
</gene>
<keyword evidence="2 6" id="KW-0812">Transmembrane</keyword>
<dbReference type="PANTHER" id="PTHR30474">
    <property type="entry name" value="CELL CYCLE PROTEIN"/>
    <property type="match status" value="1"/>
</dbReference>
<dbReference type="InterPro" id="IPR001182">
    <property type="entry name" value="FtsW/RodA"/>
</dbReference>
<evidence type="ECO:0000256" key="6">
    <source>
        <dbReference type="SAM" id="Phobius"/>
    </source>
</evidence>
<evidence type="ECO:0000313" key="8">
    <source>
        <dbReference type="Proteomes" id="UP000634206"/>
    </source>
</evidence>
<evidence type="ECO:0000313" key="7">
    <source>
        <dbReference type="EMBL" id="MBK1854347.1"/>
    </source>
</evidence>
<evidence type="ECO:0000256" key="3">
    <source>
        <dbReference type="ARBA" id="ARBA00022960"/>
    </source>
</evidence>
<feature type="transmembrane region" description="Helical" evidence="6">
    <location>
        <begin position="351"/>
        <end position="369"/>
    </location>
</feature>
<evidence type="ECO:0000256" key="4">
    <source>
        <dbReference type="ARBA" id="ARBA00022989"/>
    </source>
</evidence>
<protein>
    <submittedName>
        <fullName evidence="7">FtsW/RodA/SpoVE family cell cycle protein</fullName>
    </submittedName>
</protein>
<feature type="transmembrane region" description="Helical" evidence="6">
    <location>
        <begin position="72"/>
        <end position="90"/>
    </location>
</feature>
<dbReference type="Pfam" id="PF01098">
    <property type="entry name" value="FTSW_RODA_SPOVE"/>
    <property type="match status" value="1"/>
</dbReference>
<evidence type="ECO:0000256" key="5">
    <source>
        <dbReference type="ARBA" id="ARBA00023136"/>
    </source>
</evidence>
<evidence type="ECO:0000256" key="2">
    <source>
        <dbReference type="ARBA" id="ARBA00022692"/>
    </source>
</evidence>
<feature type="transmembrane region" description="Helical" evidence="6">
    <location>
        <begin position="50"/>
        <end position="67"/>
    </location>
</feature>
<feature type="transmembrane region" description="Helical" evidence="6">
    <location>
        <begin position="135"/>
        <end position="154"/>
    </location>
</feature>
<proteinExistence type="predicted"/>
<keyword evidence="8" id="KW-1185">Reference proteome</keyword>